<feature type="region of interest" description="Disordered" evidence="1">
    <location>
        <begin position="76"/>
        <end position="117"/>
    </location>
</feature>
<dbReference type="EMBL" id="JALHAT010000016">
    <property type="protein sequence ID" value="MCJ1961225.1"/>
    <property type="molecule type" value="Genomic_DNA"/>
</dbReference>
<accession>A0ABT0ADG1</accession>
<feature type="region of interest" description="Disordered" evidence="1">
    <location>
        <begin position="27"/>
        <end position="60"/>
    </location>
</feature>
<protein>
    <recommendedName>
        <fullName evidence="5">DUF4168 domain-containing protein</fullName>
    </recommendedName>
</protein>
<feature type="signal peptide" evidence="2">
    <location>
        <begin position="1"/>
        <end position="23"/>
    </location>
</feature>
<evidence type="ECO:0000313" key="3">
    <source>
        <dbReference type="EMBL" id="MCJ1961225.1"/>
    </source>
</evidence>
<feature type="compositionally biased region" description="Basic and acidic residues" evidence="1">
    <location>
        <begin position="44"/>
        <end position="54"/>
    </location>
</feature>
<feature type="compositionally biased region" description="Low complexity" evidence="1">
    <location>
        <begin position="27"/>
        <end position="37"/>
    </location>
</feature>
<evidence type="ECO:0000256" key="2">
    <source>
        <dbReference type="SAM" id="SignalP"/>
    </source>
</evidence>
<keyword evidence="2" id="KW-0732">Signal</keyword>
<name>A0ABT0ADG1_9SPHN</name>
<keyword evidence="4" id="KW-1185">Reference proteome</keyword>
<dbReference type="Proteomes" id="UP001162802">
    <property type="component" value="Unassembled WGS sequence"/>
</dbReference>
<sequence>MPRLNWLSCIAALALVPGVQAHAADAVSADPAAQSDAEGPTTAERVDPNRRDPATRGTGYDVRVSLQVRETRRDVRTMRRDGAMSRSQAKAFRKQASVLSAASNRAQRRAGGMSASEARDMGMQASMLDSVVNAPMAQDGSGRR</sequence>
<evidence type="ECO:0000313" key="4">
    <source>
        <dbReference type="Proteomes" id="UP001162802"/>
    </source>
</evidence>
<feature type="chain" id="PRO_5046545855" description="DUF4168 domain-containing protein" evidence="2">
    <location>
        <begin position="24"/>
        <end position="144"/>
    </location>
</feature>
<evidence type="ECO:0000256" key="1">
    <source>
        <dbReference type="SAM" id="MobiDB-lite"/>
    </source>
</evidence>
<dbReference type="RefSeq" id="WP_243800097.1">
    <property type="nucleotide sequence ID" value="NZ_JALHAT010000016.1"/>
</dbReference>
<organism evidence="3 4">
    <name type="scientific">Novosphingobium mangrovi</name>
    <name type="common">ex Hu et al. 2023</name>
    <dbReference type="NCBI Taxonomy" id="2930094"/>
    <lineage>
        <taxon>Bacteria</taxon>
        <taxon>Pseudomonadati</taxon>
        <taxon>Pseudomonadota</taxon>
        <taxon>Alphaproteobacteria</taxon>
        <taxon>Sphingomonadales</taxon>
        <taxon>Sphingomonadaceae</taxon>
        <taxon>Novosphingobium</taxon>
    </lineage>
</organism>
<comment type="caution">
    <text evidence="3">The sequence shown here is derived from an EMBL/GenBank/DDBJ whole genome shotgun (WGS) entry which is preliminary data.</text>
</comment>
<proteinExistence type="predicted"/>
<gene>
    <name evidence="3" type="ORF">MTR65_11065</name>
</gene>
<evidence type="ECO:0008006" key="5">
    <source>
        <dbReference type="Google" id="ProtNLM"/>
    </source>
</evidence>
<reference evidence="3" key="1">
    <citation type="submission" date="2022-03" db="EMBL/GenBank/DDBJ databases">
        <title>Identification of a novel bacterium isolated from mangrove sediments.</title>
        <authorList>
            <person name="Pan X."/>
        </authorList>
    </citation>
    <scope>NUCLEOTIDE SEQUENCE</scope>
    <source>
        <strain evidence="3">B2637</strain>
    </source>
</reference>